<feature type="active site" description="Nucleophile" evidence="10">
    <location>
        <position position="73"/>
    </location>
</feature>
<dbReference type="SUPFAM" id="SSF53474">
    <property type="entry name" value="alpha/beta-Hydrolases"/>
    <property type="match status" value="1"/>
</dbReference>
<keyword evidence="8 11" id="KW-1015">Disulfide bond</keyword>
<dbReference type="EC" id="3.1.1.74" evidence="3"/>
<evidence type="ECO:0000256" key="8">
    <source>
        <dbReference type="ARBA" id="ARBA00023157"/>
    </source>
</evidence>
<dbReference type="Pfam" id="PF01083">
    <property type="entry name" value="Cutinase"/>
    <property type="match status" value="1"/>
</dbReference>
<evidence type="ECO:0000256" key="4">
    <source>
        <dbReference type="ARBA" id="ARBA00022487"/>
    </source>
</evidence>
<dbReference type="EMBL" id="ML995476">
    <property type="protein sequence ID" value="KAF2146200.1"/>
    <property type="molecule type" value="Genomic_DNA"/>
</dbReference>
<keyword evidence="13" id="KW-1185">Reference proteome</keyword>
<dbReference type="PRINTS" id="PR00129">
    <property type="entry name" value="CUTINASE"/>
</dbReference>
<dbReference type="RefSeq" id="XP_033401909.1">
    <property type="nucleotide sequence ID" value="XM_033539780.1"/>
</dbReference>
<proteinExistence type="inferred from homology"/>
<dbReference type="GeneID" id="54297276"/>
<keyword evidence="6" id="KW-0732">Signal</keyword>
<evidence type="ECO:0000256" key="1">
    <source>
        <dbReference type="ARBA" id="ARBA00004613"/>
    </source>
</evidence>
<dbReference type="GO" id="GO:0005576">
    <property type="term" value="C:extracellular region"/>
    <property type="evidence" value="ECO:0007669"/>
    <property type="project" value="UniProtKB-SubCell"/>
</dbReference>
<reference evidence="12" key="1">
    <citation type="journal article" date="2020" name="Stud. Mycol.">
        <title>101 Dothideomycetes genomes: a test case for predicting lifestyles and emergence of pathogens.</title>
        <authorList>
            <person name="Haridas S."/>
            <person name="Albert R."/>
            <person name="Binder M."/>
            <person name="Bloem J."/>
            <person name="Labutti K."/>
            <person name="Salamov A."/>
            <person name="Andreopoulos B."/>
            <person name="Baker S."/>
            <person name="Barry K."/>
            <person name="Bills G."/>
            <person name="Bluhm B."/>
            <person name="Cannon C."/>
            <person name="Castanera R."/>
            <person name="Culley D."/>
            <person name="Daum C."/>
            <person name="Ezra D."/>
            <person name="Gonzalez J."/>
            <person name="Henrissat B."/>
            <person name="Kuo A."/>
            <person name="Liang C."/>
            <person name="Lipzen A."/>
            <person name="Lutzoni F."/>
            <person name="Magnuson J."/>
            <person name="Mondo S."/>
            <person name="Nolan M."/>
            <person name="Ohm R."/>
            <person name="Pangilinan J."/>
            <person name="Park H.-J."/>
            <person name="Ramirez L."/>
            <person name="Alfaro M."/>
            <person name="Sun H."/>
            <person name="Tritt A."/>
            <person name="Yoshinaga Y."/>
            <person name="Zwiers L.-H."/>
            <person name="Turgeon B."/>
            <person name="Goodwin S."/>
            <person name="Spatafora J."/>
            <person name="Crous P."/>
            <person name="Grigoriev I."/>
        </authorList>
    </citation>
    <scope>NUCLEOTIDE SEQUENCE</scope>
    <source>
        <strain evidence="12">CBS 121167</strain>
    </source>
</reference>
<dbReference type="GO" id="GO:0016052">
    <property type="term" value="P:carbohydrate catabolic process"/>
    <property type="evidence" value="ECO:0007669"/>
    <property type="project" value="TreeGrafter"/>
</dbReference>
<evidence type="ECO:0000256" key="2">
    <source>
        <dbReference type="ARBA" id="ARBA00007534"/>
    </source>
</evidence>
<dbReference type="InterPro" id="IPR011150">
    <property type="entry name" value="Cutinase_monf"/>
</dbReference>
<evidence type="ECO:0000256" key="7">
    <source>
        <dbReference type="ARBA" id="ARBA00022801"/>
    </source>
</evidence>
<dbReference type="SMART" id="SM01110">
    <property type="entry name" value="Cutinase"/>
    <property type="match status" value="1"/>
</dbReference>
<sequence length="158" mass="15714">MGSTVGPALSTQLSTALSSDLATQGVTYAADVNGAIQGSISPKTAQGATTMASLTKDVVARCPDTKVVLAGYSQGAQQVHGALMNLDGAALKAVAAVVTFGDPLSKTAFQGVDAAKTKVYCATGDQVCDGMFVITAAHLSYATASVPGAVDFVKGLVA</sequence>
<evidence type="ECO:0000256" key="3">
    <source>
        <dbReference type="ARBA" id="ARBA00013095"/>
    </source>
</evidence>
<dbReference type="OrthoDB" id="2975078at2759"/>
<dbReference type="PANTHER" id="PTHR48250">
    <property type="entry name" value="CUTINASE 2-RELATED"/>
    <property type="match status" value="1"/>
</dbReference>
<comment type="catalytic activity">
    <reaction evidence="9">
        <text>cutin + H2O = cutin monomers.</text>
        <dbReference type="EC" id="3.1.1.74"/>
    </reaction>
</comment>
<dbReference type="InterPro" id="IPR000675">
    <property type="entry name" value="Cutinase/axe"/>
</dbReference>
<dbReference type="Proteomes" id="UP000799438">
    <property type="component" value="Unassembled WGS sequence"/>
</dbReference>
<feature type="active site" description="Proton donor/acceptor" evidence="10">
    <location>
        <position position="138"/>
    </location>
</feature>
<dbReference type="AlphaFoldDB" id="A0A6A6BQB7"/>
<evidence type="ECO:0000313" key="12">
    <source>
        <dbReference type="EMBL" id="KAF2146200.1"/>
    </source>
</evidence>
<evidence type="ECO:0000256" key="9">
    <source>
        <dbReference type="ARBA" id="ARBA00034045"/>
    </source>
</evidence>
<dbReference type="InterPro" id="IPR029058">
    <property type="entry name" value="AB_hydrolase_fold"/>
</dbReference>
<name>A0A6A6BQB7_9PEZI</name>
<evidence type="ECO:0000256" key="11">
    <source>
        <dbReference type="PIRSR" id="PIRSR611150-2"/>
    </source>
</evidence>
<evidence type="ECO:0000256" key="5">
    <source>
        <dbReference type="ARBA" id="ARBA00022525"/>
    </source>
</evidence>
<evidence type="ECO:0000313" key="13">
    <source>
        <dbReference type="Proteomes" id="UP000799438"/>
    </source>
</evidence>
<comment type="subcellular location">
    <subcellularLocation>
        <location evidence="1">Secreted</location>
    </subcellularLocation>
</comment>
<keyword evidence="5" id="KW-0964">Secreted</keyword>
<organism evidence="12 13">
    <name type="scientific">Aplosporella prunicola CBS 121167</name>
    <dbReference type="NCBI Taxonomy" id="1176127"/>
    <lineage>
        <taxon>Eukaryota</taxon>
        <taxon>Fungi</taxon>
        <taxon>Dikarya</taxon>
        <taxon>Ascomycota</taxon>
        <taxon>Pezizomycotina</taxon>
        <taxon>Dothideomycetes</taxon>
        <taxon>Dothideomycetes incertae sedis</taxon>
        <taxon>Botryosphaeriales</taxon>
        <taxon>Aplosporellaceae</taxon>
        <taxon>Aplosporella</taxon>
    </lineage>
</organism>
<dbReference type="GO" id="GO:0050525">
    <property type="term" value="F:cutinase activity"/>
    <property type="evidence" value="ECO:0007669"/>
    <property type="project" value="UniProtKB-EC"/>
</dbReference>
<evidence type="ECO:0000256" key="6">
    <source>
        <dbReference type="ARBA" id="ARBA00022729"/>
    </source>
</evidence>
<feature type="active site" evidence="10">
    <location>
        <position position="125"/>
    </location>
</feature>
<protein>
    <recommendedName>
        <fullName evidence="3">cutinase</fullName>
        <ecNumber evidence="3">3.1.1.74</ecNumber>
    </recommendedName>
</protein>
<comment type="similarity">
    <text evidence="2">Belongs to the cutinase family.</text>
</comment>
<accession>A0A6A6BQB7</accession>
<keyword evidence="4" id="KW-0719">Serine esterase</keyword>
<feature type="disulfide bond" evidence="11">
    <location>
        <begin position="121"/>
        <end position="128"/>
    </location>
</feature>
<dbReference type="Gene3D" id="3.40.50.1820">
    <property type="entry name" value="alpha/beta hydrolase"/>
    <property type="match status" value="1"/>
</dbReference>
<keyword evidence="7" id="KW-0378">Hydrolase</keyword>
<evidence type="ECO:0000256" key="10">
    <source>
        <dbReference type="PIRSR" id="PIRSR611150-1"/>
    </source>
</evidence>
<gene>
    <name evidence="12" type="ORF">K452DRAFT_283477</name>
</gene>
<dbReference type="PANTHER" id="PTHR48250:SF3">
    <property type="entry name" value="CUTINASE 1-RELATED"/>
    <property type="match status" value="1"/>
</dbReference>